<evidence type="ECO:0000313" key="7">
    <source>
        <dbReference type="EMBL" id="SFV55920.1"/>
    </source>
</evidence>
<keyword evidence="5" id="KW-0975">Bacterial flagellum</keyword>
<gene>
    <name evidence="7" type="ORF">MNB_SM-5-1500</name>
</gene>
<dbReference type="GO" id="GO:0071973">
    <property type="term" value="P:bacterial-type flagellum-dependent cell motility"/>
    <property type="evidence" value="ECO:0007669"/>
    <property type="project" value="InterPro"/>
</dbReference>
<keyword evidence="3" id="KW-0732">Signal</keyword>
<keyword evidence="7" id="KW-0282">Flagellum</keyword>
<evidence type="ECO:0000256" key="1">
    <source>
        <dbReference type="ARBA" id="ARBA00004365"/>
    </source>
</evidence>
<keyword evidence="6" id="KW-0998">Cell outer membrane</keyword>
<proteinExistence type="inferred from homology"/>
<keyword evidence="7" id="KW-0966">Cell projection</keyword>
<dbReference type="PANTHER" id="PTHR34933">
    <property type="entry name" value="FLAGELLAR L-RING PROTEIN"/>
    <property type="match status" value="1"/>
</dbReference>
<dbReference type="EMBL" id="FPHH01000035">
    <property type="protein sequence ID" value="SFV55920.1"/>
    <property type="molecule type" value="Genomic_DNA"/>
</dbReference>
<dbReference type="AlphaFoldDB" id="A0A1W1BQS3"/>
<dbReference type="PRINTS" id="PR01008">
    <property type="entry name" value="FLGLRINGFLGH"/>
</dbReference>
<name>A0A1W1BQS3_9ZZZZ</name>
<evidence type="ECO:0000256" key="6">
    <source>
        <dbReference type="ARBA" id="ARBA00023237"/>
    </source>
</evidence>
<dbReference type="NCBIfam" id="NF001303">
    <property type="entry name" value="PRK00249.1-3"/>
    <property type="match status" value="1"/>
</dbReference>
<evidence type="ECO:0000256" key="4">
    <source>
        <dbReference type="ARBA" id="ARBA00023136"/>
    </source>
</evidence>
<evidence type="ECO:0000256" key="5">
    <source>
        <dbReference type="ARBA" id="ARBA00023143"/>
    </source>
</evidence>
<organism evidence="7">
    <name type="scientific">hydrothermal vent metagenome</name>
    <dbReference type="NCBI Taxonomy" id="652676"/>
    <lineage>
        <taxon>unclassified sequences</taxon>
        <taxon>metagenomes</taxon>
        <taxon>ecological metagenomes</taxon>
    </lineage>
</organism>
<dbReference type="GO" id="GO:0003774">
    <property type="term" value="F:cytoskeletal motor activity"/>
    <property type="evidence" value="ECO:0007669"/>
    <property type="project" value="InterPro"/>
</dbReference>
<dbReference type="PANTHER" id="PTHR34933:SF1">
    <property type="entry name" value="FLAGELLAR L-RING PROTEIN"/>
    <property type="match status" value="1"/>
</dbReference>
<comment type="subcellular location">
    <subcellularLocation>
        <location evidence="1">Bacterial flagellum</location>
    </subcellularLocation>
    <subcellularLocation>
        <location evidence="2">Cell outer membrane</location>
    </subcellularLocation>
</comment>
<dbReference type="InterPro" id="IPR000527">
    <property type="entry name" value="Flag_Lring"/>
</dbReference>
<protein>
    <submittedName>
        <fullName evidence="7">Flagellar L-ring protein FlgH</fullName>
    </submittedName>
</protein>
<dbReference type="Pfam" id="PF02107">
    <property type="entry name" value="FlgH"/>
    <property type="match status" value="1"/>
</dbReference>
<evidence type="ECO:0000256" key="3">
    <source>
        <dbReference type="ARBA" id="ARBA00022729"/>
    </source>
</evidence>
<evidence type="ECO:0000256" key="2">
    <source>
        <dbReference type="ARBA" id="ARBA00004442"/>
    </source>
</evidence>
<keyword evidence="4" id="KW-0472">Membrane</keyword>
<reference evidence="7" key="1">
    <citation type="submission" date="2016-10" db="EMBL/GenBank/DDBJ databases">
        <authorList>
            <person name="de Groot N.N."/>
        </authorList>
    </citation>
    <scope>NUCLEOTIDE SEQUENCE</scope>
</reference>
<dbReference type="GO" id="GO:0009279">
    <property type="term" value="C:cell outer membrane"/>
    <property type="evidence" value="ECO:0007669"/>
    <property type="project" value="UniProtKB-SubCell"/>
</dbReference>
<sequence>MLLSLSGCTANLTDPEINFKPPAYVEQMPAKEQRQDFTATGSIFGQGENPLFSDHKAMHVNDIVTVVISETAKSSNTGTKQLSNVGNSKLGGALFSKSGIAMQGVNSYTNLGLQTGSTTNFKGSGTAVKDASFTTTVSARVVKVLKNGNYFISGRREILIDNQKQLVQISGVIRPYDIDQNNKINSSQISDAKILYKTEGDVERATEQPWGTKILQAIWPF</sequence>
<accession>A0A1W1BQS3</accession>
<dbReference type="HAMAP" id="MF_00415">
    <property type="entry name" value="FlgH"/>
    <property type="match status" value="1"/>
</dbReference>
<keyword evidence="7" id="KW-0969">Cilium</keyword>
<dbReference type="GO" id="GO:0009427">
    <property type="term" value="C:bacterial-type flagellum basal body, distal rod, L ring"/>
    <property type="evidence" value="ECO:0007669"/>
    <property type="project" value="InterPro"/>
</dbReference>